<dbReference type="InterPro" id="IPR036974">
    <property type="entry name" value="PUA_sf"/>
</dbReference>
<dbReference type="PIRSF" id="PIRSF000729">
    <property type="entry name" value="GK"/>
    <property type="match status" value="1"/>
</dbReference>
<dbReference type="EMBL" id="VBAK01000123">
    <property type="protein sequence ID" value="TMI89467.1"/>
    <property type="molecule type" value="Genomic_DNA"/>
</dbReference>
<comment type="similarity">
    <text evidence="8">Belongs to the glutamate 5-kinase family.</text>
</comment>
<dbReference type="InterPro" id="IPR001057">
    <property type="entry name" value="Glu/AcGlu_kinase"/>
</dbReference>
<name>A0A537K116_9BACT</name>
<dbReference type="GO" id="GO:0005524">
    <property type="term" value="F:ATP binding"/>
    <property type="evidence" value="ECO:0007669"/>
    <property type="project" value="UniProtKB-KW"/>
</dbReference>
<comment type="function">
    <text evidence="8">Catalyzes the transfer of a phosphate group to glutamate to form L-glutamate 5-phosphate.</text>
</comment>
<evidence type="ECO:0000259" key="9">
    <source>
        <dbReference type="SMART" id="SM00359"/>
    </source>
</evidence>
<keyword evidence="7 8" id="KW-0067">ATP-binding</keyword>
<reference evidence="10 11" key="1">
    <citation type="journal article" date="2019" name="Nat. Microbiol.">
        <title>Mediterranean grassland soil C-N compound turnover is dependent on rainfall and depth, and is mediated by genomically divergent microorganisms.</title>
        <authorList>
            <person name="Diamond S."/>
            <person name="Andeer P.F."/>
            <person name="Li Z."/>
            <person name="Crits-Christoph A."/>
            <person name="Burstein D."/>
            <person name="Anantharaman K."/>
            <person name="Lane K.R."/>
            <person name="Thomas B.C."/>
            <person name="Pan C."/>
            <person name="Northen T.R."/>
            <person name="Banfield J.F."/>
        </authorList>
    </citation>
    <scope>NUCLEOTIDE SEQUENCE [LARGE SCALE GENOMIC DNA]</scope>
    <source>
        <strain evidence="10">NP_3</strain>
    </source>
</reference>
<dbReference type="InterPro" id="IPR002478">
    <property type="entry name" value="PUA"/>
</dbReference>
<accession>A0A537K116</accession>
<protein>
    <recommendedName>
        <fullName evidence="8">Glutamate 5-kinase</fullName>
        <ecNumber evidence="8">2.7.2.11</ecNumber>
    </recommendedName>
    <alternativeName>
        <fullName evidence="8">Gamma-glutamyl kinase</fullName>
        <shortName evidence="8">GK</shortName>
    </alternativeName>
</protein>
<feature type="binding site" evidence="8">
    <location>
        <begin position="189"/>
        <end position="190"/>
    </location>
    <ligand>
        <name>ATP</name>
        <dbReference type="ChEBI" id="CHEBI:30616"/>
    </ligand>
</feature>
<dbReference type="GO" id="GO:0005829">
    <property type="term" value="C:cytosol"/>
    <property type="evidence" value="ECO:0007669"/>
    <property type="project" value="TreeGrafter"/>
</dbReference>
<dbReference type="InterPro" id="IPR005715">
    <property type="entry name" value="Glu_5kinase/COase_Synthase"/>
</dbReference>
<dbReference type="Gene3D" id="3.40.1160.10">
    <property type="entry name" value="Acetylglutamate kinase-like"/>
    <property type="match status" value="1"/>
</dbReference>
<comment type="catalytic activity">
    <reaction evidence="8">
        <text>L-glutamate + ATP = L-glutamyl 5-phosphate + ADP</text>
        <dbReference type="Rhea" id="RHEA:14877"/>
        <dbReference type="ChEBI" id="CHEBI:29985"/>
        <dbReference type="ChEBI" id="CHEBI:30616"/>
        <dbReference type="ChEBI" id="CHEBI:58274"/>
        <dbReference type="ChEBI" id="CHEBI:456216"/>
        <dbReference type="EC" id="2.7.2.11"/>
    </reaction>
</comment>
<dbReference type="Pfam" id="PF01472">
    <property type="entry name" value="PUA"/>
    <property type="match status" value="1"/>
</dbReference>
<dbReference type="Pfam" id="PF00696">
    <property type="entry name" value="AA_kinase"/>
    <property type="match status" value="1"/>
</dbReference>
<keyword evidence="4 8" id="KW-0808">Transferase</keyword>
<evidence type="ECO:0000313" key="10">
    <source>
        <dbReference type="EMBL" id="TMI89467.1"/>
    </source>
</evidence>
<feature type="binding site" evidence="8">
    <location>
        <position position="70"/>
    </location>
    <ligand>
        <name>substrate</name>
    </ligand>
</feature>
<keyword evidence="1 8" id="KW-0963">Cytoplasm</keyword>
<dbReference type="PANTHER" id="PTHR43654">
    <property type="entry name" value="GLUTAMATE 5-KINASE"/>
    <property type="match status" value="1"/>
</dbReference>
<dbReference type="FunFam" id="3.40.1160.10:FF:000018">
    <property type="entry name" value="Glutamate 5-kinase"/>
    <property type="match status" value="1"/>
</dbReference>
<dbReference type="GO" id="GO:0004349">
    <property type="term" value="F:glutamate 5-kinase activity"/>
    <property type="evidence" value="ECO:0007669"/>
    <property type="project" value="UniProtKB-UniRule"/>
</dbReference>
<proteinExistence type="inferred from homology"/>
<dbReference type="SMART" id="SM00359">
    <property type="entry name" value="PUA"/>
    <property type="match status" value="1"/>
</dbReference>
<keyword evidence="6 8" id="KW-0418">Kinase</keyword>
<comment type="caution">
    <text evidence="10">The sequence shown here is derived from an EMBL/GenBank/DDBJ whole genome shotgun (WGS) entry which is preliminary data.</text>
</comment>
<dbReference type="EC" id="2.7.2.11" evidence="8"/>
<evidence type="ECO:0000256" key="7">
    <source>
        <dbReference type="ARBA" id="ARBA00022840"/>
    </source>
</evidence>
<feature type="binding site" evidence="8">
    <location>
        <position position="169"/>
    </location>
    <ligand>
        <name>substrate</name>
    </ligand>
</feature>
<dbReference type="CDD" id="cd04242">
    <property type="entry name" value="AAK_G5K_ProB"/>
    <property type="match status" value="1"/>
</dbReference>
<dbReference type="Proteomes" id="UP000318509">
    <property type="component" value="Unassembled WGS sequence"/>
</dbReference>
<evidence type="ECO:0000313" key="11">
    <source>
        <dbReference type="Proteomes" id="UP000318509"/>
    </source>
</evidence>
<evidence type="ECO:0000256" key="8">
    <source>
        <dbReference type="HAMAP-Rule" id="MF_00456"/>
    </source>
</evidence>
<dbReference type="InterPro" id="IPR036393">
    <property type="entry name" value="AceGlu_kinase-like_sf"/>
</dbReference>
<feature type="binding site" evidence="8">
    <location>
        <position position="157"/>
    </location>
    <ligand>
        <name>substrate</name>
    </ligand>
</feature>
<evidence type="ECO:0000256" key="4">
    <source>
        <dbReference type="ARBA" id="ARBA00022679"/>
    </source>
</evidence>
<keyword evidence="3 8" id="KW-0641">Proline biosynthesis</keyword>
<comment type="caution">
    <text evidence="8">Lacks conserved residue(s) required for the propagation of feature annotation.</text>
</comment>
<dbReference type="NCBIfam" id="TIGR01027">
    <property type="entry name" value="proB"/>
    <property type="match status" value="1"/>
</dbReference>
<dbReference type="UniPathway" id="UPA00098">
    <property type="reaction ID" value="UER00359"/>
</dbReference>
<dbReference type="InterPro" id="IPR015947">
    <property type="entry name" value="PUA-like_sf"/>
</dbReference>
<feature type="domain" description="PUA" evidence="9">
    <location>
        <begin position="297"/>
        <end position="379"/>
    </location>
</feature>
<dbReference type="CDD" id="cd21157">
    <property type="entry name" value="PUA_G5K"/>
    <property type="match status" value="1"/>
</dbReference>
<feature type="binding site" evidence="8">
    <location>
        <position position="30"/>
    </location>
    <ligand>
        <name>ATP</name>
        <dbReference type="ChEBI" id="CHEBI:30616"/>
    </ligand>
</feature>
<dbReference type="SUPFAM" id="SSF53633">
    <property type="entry name" value="Carbamate kinase-like"/>
    <property type="match status" value="1"/>
</dbReference>
<dbReference type="InterPro" id="IPR001048">
    <property type="entry name" value="Asp/Glu/Uridylate_kinase"/>
</dbReference>
<dbReference type="HAMAP" id="MF_00456">
    <property type="entry name" value="ProB"/>
    <property type="match status" value="1"/>
</dbReference>
<evidence type="ECO:0000256" key="3">
    <source>
        <dbReference type="ARBA" id="ARBA00022650"/>
    </source>
</evidence>
<dbReference type="InterPro" id="IPR041739">
    <property type="entry name" value="G5K_ProB"/>
</dbReference>
<dbReference type="PROSITE" id="PS50890">
    <property type="entry name" value="PUA"/>
    <property type="match status" value="1"/>
</dbReference>
<dbReference type="PRINTS" id="PR00474">
    <property type="entry name" value="GLU5KINASE"/>
</dbReference>
<gene>
    <name evidence="8 10" type="primary">proB</name>
    <name evidence="10" type="ORF">E6H00_09695</name>
</gene>
<dbReference type="SUPFAM" id="SSF88697">
    <property type="entry name" value="PUA domain-like"/>
    <property type="match status" value="1"/>
</dbReference>
<comment type="subcellular location">
    <subcellularLocation>
        <location evidence="8">Cytoplasm</location>
    </subcellularLocation>
</comment>
<keyword evidence="5 8" id="KW-0547">Nucleotide-binding</keyword>
<organism evidence="10 11">
    <name type="scientific">Candidatus Segetimicrobium genomatis</name>
    <dbReference type="NCBI Taxonomy" id="2569760"/>
    <lineage>
        <taxon>Bacteria</taxon>
        <taxon>Bacillati</taxon>
        <taxon>Candidatus Sysuimicrobiota</taxon>
        <taxon>Candidatus Sysuimicrobiia</taxon>
        <taxon>Candidatus Sysuimicrobiales</taxon>
        <taxon>Candidatus Segetimicrobiaceae</taxon>
        <taxon>Candidatus Segetimicrobium</taxon>
    </lineage>
</organism>
<dbReference type="AlphaFoldDB" id="A0A537K116"/>
<evidence type="ECO:0000256" key="2">
    <source>
        <dbReference type="ARBA" id="ARBA00022605"/>
    </source>
</evidence>
<evidence type="ECO:0000256" key="1">
    <source>
        <dbReference type="ARBA" id="ARBA00022490"/>
    </source>
</evidence>
<dbReference type="GO" id="GO:0003723">
    <property type="term" value="F:RNA binding"/>
    <property type="evidence" value="ECO:0007669"/>
    <property type="project" value="InterPro"/>
</dbReference>
<dbReference type="PANTHER" id="PTHR43654:SF3">
    <property type="entry name" value="GLUTAMATE 5-KINASE"/>
    <property type="match status" value="1"/>
</dbReference>
<comment type="pathway">
    <text evidence="8">Amino-acid biosynthesis; L-proline biosynthesis; L-glutamate 5-semialdehyde from L-glutamate: step 1/2.</text>
</comment>
<evidence type="ECO:0000256" key="5">
    <source>
        <dbReference type="ARBA" id="ARBA00022741"/>
    </source>
</evidence>
<dbReference type="InterPro" id="IPR011529">
    <property type="entry name" value="Glu_5kinase"/>
</dbReference>
<evidence type="ECO:0000256" key="6">
    <source>
        <dbReference type="ARBA" id="ARBA00022777"/>
    </source>
</evidence>
<keyword evidence="2 8" id="KW-0028">Amino-acid biosynthesis</keyword>
<sequence>MRPDSSRPDSEAHLRADRVGVESARRIVLKVGTSTLTGGKAVVDPRRITALAEDVAAVVRQRREVIVVSSGAIVTGAGLLGQRRPVRGLSHKQALAAVGQPLLMQRYAAAFESLGLRVGQVLLTQRDFANRRQYVNARRTLEALLGMGIVPIVNENDTVSIEEIQIGDNDTLSALVANLVGADLLVILSDVEGLMTDDPRRHRDARLIPEVTRIDASVLRAARQSRTAQGVGGMATKITAARIATEAGVTTIVTGGERPQPLVRLLEGERHGTVFVPEPRPRSGRRRWLALGIPARGTVVIDDGAREALRRGGSLLAAGVVDVQGTFEPGEAILIRDTGGAEVARGVSSYPSAQVVRIMGIRSTEIARVLGVRAPKEVVHRDNLILAGNEGDRAVKRTR</sequence>
<dbReference type="GO" id="GO:0055129">
    <property type="term" value="P:L-proline biosynthetic process"/>
    <property type="evidence" value="ECO:0007669"/>
    <property type="project" value="UniProtKB-UniRule"/>
</dbReference>
<dbReference type="Gene3D" id="2.30.130.10">
    <property type="entry name" value="PUA domain"/>
    <property type="match status" value="1"/>
</dbReference>